<name>A0A1H5YKB1_9RHOO</name>
<evidence type="ECO:0000313" key="2">
    <source>
        <dbReference type="Proteomes" id="UP000185739"/>
    </source>
</evidence>
<gene>
    <name evidence="1" type="ORF">Tchl_0183</name>
</gene>
<dbReference type="Pfam" id="PF16986">
    <property type="entry name" value="CzcE"/>
    <property type="match status" value="1"/>
</dbReference>
<dbReference type="OrthoDB" id="8760010at2"/>
<dbReference type="InterPro" id="IPR031560">
    <property type="entry name" value="CzcE"/>
</dbReference>
<dbReference type="RefSeq" id="WP_002943394.1">
    <property type="nucleotide sequence ID" value="NZ_CP018839.1"/>
</dbReference>
<dbReference type="EMBL" id="CP018839">
    <property type="protein sequence ID" value="APR03056.1"/>
    <property type="molecule type" value="Genomic_DNA"/>
</dbReference>
<dbReference type="KEGG" id="tcl:Tchl_0183"/>
<dbReference type="Proteomes" id="UP000185739">
    <property type="component" value="Chromosome"/>
</dbReference>
<dbReference type="InterPro" id="IPR038674">
    <property type="entry name" value="CzcE_sf"/>
</dbReference>
<sequence length="131" mass="14112">MKKSIIAVLAVSAISTLGSSAAFAHEDYSEGGALHWLEHVQARASSPTERELATYGYASNATPSRTVIVNADTRYINVTRLETVALKVGDKTVNWTFDTLGTNSFPLSKVVQGGDKVTVYLEESPLYRSGS</sequence>
<organism evidence="1 2">
    <name type="scientific">Thauera chlorobenzoica</name>
    <dbReference type="NCBI Taxonomy" id="96773"/>
    <lineage>
        <taxon>Bacteria</taxon>
        <taxon>Pseudomonadati</taxon>
        <taxon>Pseudomonadota</taxon>
        <taxon>Betaproteobacteria</taxon>
        <taxon>Rhodocyclales</taxon>
        <taxon>Zoogloeaceae</taxon>
        <taxon>Thauera</taxon>
    </lineage>
</organism>
<dbReference type="Gene3D" id="2.60.40.2280">
    <property type="entry name" value="Heavy-metal resistance protein CzcE"/>
    <property type="match status" value="1"/>
</dbReference>
<keyword evidence="2" id="KW-1185">Reference proteome</keyword>
<accession>A0A1H5YKB1</accession>
<evidence type="ECO:0000313" key="1">
    <source>
        <dbReference type="EMBL" id="APR03056.1"/>
    </source>
</evidence>
<dbReference type="AlphaFoldDB" id="A0A1H5YKB1"/>
<reference evidence="1 2" key="1">
    <citation type="submission" date="2016-12" db="EMBL/GenBank/DDBJ databases">
        <title>Complete genome sequence of Thauera chlorobenzoica, a Betaproteobacterium degrading haloaromatics anaerobically to CO2 and halides.</title>
        <authorList>
            <person name="Goris T."/>
            <person name="Mergelsberg M."/>
            <person name="Boll M."/>
        </authorList>
    </citation>
    <scope>NUCLEOTIDE SEQUENCE [LARGE SCALE GENOMIC DNA]</scope>
    <source>
        <strain evidence="1 2">3CB1</strain>
    </source>
</reference>
<protein>
    <submittedName>
        <fullName evidence="1">Uncharacterized protein</fullName>
    </submittedName>
</protein>
<proteinExistence type="predicted"/>